<reference evidence="2 3" key="1">
    <citation type="submission" date="2017-09" db="EMBL/GenBank/DDBJ databases">
        <title>WGS assembly of Aquilegia coerulea Goldsmith.</title>
        <authorList>
            <person name="Hodges S."/>
            <person name="Kramer E."/>
            <person name="Nordborg M."/>
            <person name="Tomkins J."/>
            <person name="Borevitz J."/>
            <person name="Derieg N."/>
            <person name="Yan J."/>
            <person name="Mihaltcheva S."/>
            <person name="Hayes R.D."/>
            <person name="Rokhsar D."/>
        </authorList>
    </citation>
    <scope>NUCLEOTIDE SEQUENCE [LARGE SCALE GENOMIC DNA]</scope>
    <source>
        <strain evidence="3">cv. Goldsmith</strain>
    </source>
</reference>
<feature type="compositionally biased region" description="Basic residues" evidence="1">
    <location>
        <begin position="236"/>
        <end position="246"/>
    </location>
</feature>
<dbReference type="PANTHER" id="PTHR34684:SF1">
    <property type="entry name" value="OS08G0192200 PROTEIN"/>
    <property type="match status" value="1"/>
</dbReference>
<keyword evidence="3" id="KW-1185">Reference proteome</keyword>
<evidence type="ECO:0000313" key="2">
    <source>
        <dbReference type="EMBL" id="PIA35747.1"/>
    </source>
</evidence>
<accession>A0A2G5CXV4</accession>
<feature type="compositionally biased region" description="Basic residues" evidence="1">
    <location>
        <begin position="254"/>
        <end position="267"/>
    </location>
</feature>
<proteinExistence type="predicted"/>
<sequence>MDLETENRIASILMKEAAELRRQAEKEGVNVYLRERNVRFRPNSRFLTATVLGVQQANRVAEVNEMWRVRKKELELNDKQKGNSRDKRSHHDSPGSTSSGHREHNDSFRSTSTKDREHNSHFASSSKTEVDDTYSSEDGGLKDEEVVQFLHSRVKRGRGGVGPRTDEPGPFLPRMASDSKSKLSASADVREREEWERCVLGPEKPPSLKSSRYLDDDEDEDNWKKAKKVKLESSKKHSKKHKSKHDKHAEKVRRERKSKHKHKSRHS</sequence>
<feature type="region of interest" description="Disordered" evidence="1">
    <location>
        <begin position="74"/>
        <end position="267"/>
    </location>
</feature>
<dbReference type="AlphaFoldDB" id="A0A2G5CXV4"/>
<feature type="compositionally biased region" description="Basic and acidic residues" evidence="1">
    <location>
        <begin position="74"/>
        <end position="93"/>
    </location>
</feature>
<evidence type="ECO:0000313" key="3">
    <source>
        <dbReference type="Proteomes" id="UP000230069"/>
    </source>
</evidence>
<dbReference type="STRING" id="218851.A0A2G5CXV4"/>
<feature type="compositionally biased region" description="Basic and acidic residues" evidence="1">
    <location>
        <begin position="100"/>
        <end position="120"/>
    </location>
</feature>
<dbReference type="EMBL" id="KZ305052">
    <property type="protein sequence ID" value="PIA35747.1"/>
    <property type="molecule type" value="Genomic_DNA"/>
</dbReference>
<evidence type="ECO:0000256" key="1">
    <source>
        <dbReference type="SAM" id="MobiDB-lite"/>
    </source>
</evidence>
<name>A0A2G5CXV4_AQUCA</name>
<gene>
    <name evidence="2" type="ORF">AQUCO_03500241v1</name>
</gene>
<feature type="compositionally biased region" description="Low complexity" evidence="1">
    <location>
        <begin position="176"/>
        <end position="187"/>
    </location>
</feature>
<dbReference type="Proteomes" id="UP000230069">
    <property type="component" value="Unassembled WGS sequence"/>
</dbReference>
<organism evidence="2 3">
    <name type="scientific">Aquilegia coerulea</name>
    <name type="common">Rocky mountain columbine</name>
    <dbReference type="NCBI Taxonomy" id="218851"/>
    <lineage>
        <taxon>Eukaryota</taxon>
        <taxon>Viridiplantae</taxon>
        <taxon>Streptophyta</taxon>
        <taxon>Embryophyta</taxon>
        <taxon>Tracheophyta</taxon>
        <taxon>Spermatophyta</taxon>
        <taxon>Magnoliopsida</taxon>
        <taxon>Ranunculales</taxon>
        <taxon>Ranunculaceae</taxon>
        <taxon>Thalictroideae</taxon>
        <taxon>Aquilegia</taxon>
    </lineage>
</organism>
<dbReference type="OrthoDB" id="552995at2759"/>
<dbReference type="FunCoup" id="A0A2G5CXV4">
    <property type="interactions" value="1006"/>
</dbReference>
<protein>
    <submittedName>
        <fullName evidence="2">Uncharacterized protein</fullName>
    </submittedName>
</protein>
<dbReference type="PANTHER" id="PTHR34684">
    <property type="entry name" value="OS08G0192200 PROTEIN"/>
    <property type="match status" value="1"/>
</dbReference>
<dbReference type="InParanoid" id="A0A2G5CXV4"/>
<feature type="compositionally biased region" description="Basic and acidic residues" evidence="1">
    <location>
        <begin position="188"/>
        <end position="197"/>
    </location>
</feature>